<feature type="domain" description="FYVE-type" evidence="5">
    <location>
        <begin position="304"/>
        <end position="365"/>
    </location>
</feature>
<keyword evidence="2 4" id="KW-0863">Zinc-finger</keyword>
<dbReference type="PROSITE" id="PS50178">
    <property type="entry name" value="ZF_FYVE"/>
    <property type="match status" value="1"/>
</dbReference>
<dbReference type="AlphaFoldDB" id="A0A6G0XLY7"/>
<name>A0A6G0XLY7_9STRA</name>
<evidence type="ECO:0000313" key="6">
    <source>
        <dbReference type="EMBL" id="KAF0741396.1"/>
    </source>
</evidence>
<dbReference type="InterPro" id="IPR017455">
    <property type="entry name" value="Znf_FYVE-rel"/>
</dbReference>
<dbReference type="InterPro" id="IPR052727">
    <property type="entry name" value="Rab4/Rab5_effector"/>
</dbReference>
<evidence type="ECO:0000256" key="1">
    <source>
        <dbReference type="ARBA" id="ARBA00022723"/>
    </source>
</evidence>
<evidence type="ECO:0000256" key="4">
    <source>
        <dbReference type="PROSITE-ProRule" id="PRU00091"/>
    </source>
</evidence>
<dbReference type="InterPro" id="IPR011011">
    <property type="entry name" value="Znf_FYVE_PHD"/>
</dbReference>
<dbReference type="Proteomes" id="UP000481153">
    <property type="component" value="Unassembled WGS sequence"/>
</dbReference>
<dbReference type="SUPFAM" id="SSF57903">
    <property type="entry name" value="FYVE/PHD zinc finger"/>
    <property type="match status" value="1"/>
</dbReference>
<dbReference type="Gene3D" id="3.30.40.10">
    <property type="entry name" value="Zinc/RING finger domain, C3HC4 (zinc finger)"/>
    <property type="match status" value="1"/>
</dbReference>
<dbReference type="PANTHER" id="PTHR13510:SF44">
    <property type="entry name" value="RABENOSYN-5"/>
    <property type="match status" value="1"/>
</dbReference>
<dbReference type="PANTHER" id="PTHR13510">
    <property type="entry name" value="FYVE-FINGER-CONTAINING RAB5 EFFECTOR PROTEIN RABENOSYN-5-RELATED"/>
    <property type="match status" value="1"/>
</dbReference>
<reference evidence="6 7" key="1">
    <citation type="submission" date="2019-07" db="EMBL/GenBank/DDBJ databases">
        <title>Genomics analysis of Aphanomyces spp. identifies a new class of oomycete effector associated with host adaptation.</title>
        <authorList>
            <person name="Gaulin E."/>
        </authorList>
    </citation>
    <scope>NUCLEOTIDE SEQUENCE [LARGE SCALE GENOMIC DNA]</scope>
    <source>
        <strain evidence="6 7">ATCC 201684</strain>
    </source>
</reference>
<organism evidence="6 7">
    <name type="scientific">Aphanomyces euteiches</name>
    <dbReference type="NCBI Taxonomy" id="100861"/>
    <lineage>
        <taxon>Eukaryota</taxon>
        <taxon>Sar</taxon>
        <taxon>Stramenopiles</taxon>
        <taxon>Oomycota</taxon>
        <taxon>Saprolegniomycetes</taxon>
        <taxon>Saprolegniales</taxon>
        <taxon>Verrucalvaceae</taxon>
        <taxon>Aphanomyces</taxon>
    </lineage>
</organism>
<dbReference type="GO" id="GO:0008270">
    <property type="term" value="F:zinc ion binding"/>
    <property type="evidence" value="ECO:0007669"/>
    <property type="project" value="UniProtKB-KW"/>
</dbReference>
<keyword evidence="3" id="KW-0862">Zinc</keyword>
<keyword evidence="1" id="KW-0479">Metal-binding</keyword>
<evidence type="ECO:0000259" key="5">
    <source>
        <dbReference type="PROSITE" id="PS50178"/>
    </source>
</evidence>
<dbReference type="EMBL" id="VJMJ01000037">
    <property type="protein sequence ID" value="KAF0741396.1"/>
    <property type="molecule type" value="Genomic_DNA"/>
</dbReference>
<protein>
    <recommendedName>
        <fullName evidence="5">FYVE-type domain-containing protein</fullName>
    </recommendedName>
</protein>
<dbReference type="CDD" id="cd00065">
    <property type="entry name" value="FYVE_like_SF"/>
    <property type="match status" value="1"/>
</dbReference>
<keyword evidence="7" id="KW-1185">Reference proteome</keyword>
<sequence length="413" mass="47138">MCLSERKNRLGTVRVTSDHCHESVELANYCTSSSTSRVPAVVREREGKFDCNSPRHVRRHSPRCSLSRGDRISRQSYRAFFDETWAQIRLAKNVHDPSFDILFASTEILATLDKVSDFFYVDNSTKRQNYARVMDISIAKRNRLHILIERGSRPFKHASAHHYIGVDWMAYGAKNMIIDRDACFLECHDLFEYTGTSRKRRGFICVYTSVDLARFPSFQASHGLTRDHIQREGHVFLETYTRGLLDYHYIAVVPPTSCFSRSFHLSKALERQCARILNLEELWAIQRIIERLATTPAIRRMSVPSSSGPCECCRKSIGLFAAKRHCRQCHGVMCAACSVKIQFHVDKANMNVQVHVCHLCFTGSHACCSLSSPARTAVSSNDRDSDASTLFAEYVKGRSALRSRTKRMWSCSE</sequence>
<accession>A0A6G0XLY7</accession>
<dbReference type="Pfam" id="PF01363">
    <property type="entry name" value="FYVE"/>
    <property type="match status" value="1"/>
</dbReference>
<evidence type="ECO:0000313" key="7">
    <source>
        <dbReference type="Proteomes" id="UP000481153"/>
    </source>
</evidence>
<dbReference type="InterPro" id="IPR013083">
    <property type="entry name" value="Znf_RING/FYVE/PHD"/>
</dbReference>
<evidence type="ECO:0000256" key="3">
    <source>
        <dbReference type="ARBA" id="ARBA00022833"/>
    </source>
</evidence>
<proteinExistence type="predicted"/>
<gene>
    <name evidence="6" type="ORF">Ae201684_003503</name>
</gene>
<dbReference type="InterPro" id="IPR000306">
    <property type="entry name" value="Znf_FYVE"/>
</dbReference>
<comment type="caution">
    <text evidence="6">The sequence shown here is derived from an EMBL/GenBank/DDBJ whole genome shotgun (WGS) entry which is preliminary data.</text>
</comment>
<evidence type="ECO:0000256" key="2">
    <source>
        <dbReference type="ARBA" id="ARBA00022771"/>
    </source>
</evidence>
<dbReference type="VEuPathDB" id="FungiDB:AeMF1_004132"/>